<dbReference type="EMBL" id="JBBMFK010000009">
    <property type="protein sequence ID" value="MEQ2443233.1"/>
    <property type="molecule type" value="Genomic_DNA"/>
</dbReference>
<protein>
    <submittedName>
        <fullName evidence="2">Uncharacterized protein</fullName>
    </submittedName>
</protein>
<organism evidence="2 3">
    <name type="scientific">Pseudoflavonifractor intestinihominis</name>
    <dbReference type="NCBI Taxonomy" id="3133171"/>
    <lineage>
        <taxon>Bacteria</taxon>
        <taxon>Bacillati</taxon>
        <taxon>Bacillota</taxon>
        <taxon>Clostridia</taxon>
        <taxon>Eubacteriales</taxon>
        <taxon>Oscillospiraceae</taxon>
        <taxon>Pseudoflavonifractor</taxon>
    </lineage>
</organism>
<feature type="region of interest" description="Disordered" evidence="1">
    <location>
        <begin position="1"/>
        <end position="22"/>
    </location>
</feature>
<dbReference type="RefSeq" id="WP_294516955.1">
    <property type="nucleotide sequence ID" value="NZ_JBBMFK010000009.1"/>
</dbReference>
<accession>A0ABV1EB41</accession>
<proteinExistence type="predicted"/>
<evidence type="ECO:0000313" key="2">
    <source>
        <dbReference type="EMBL" id="MEQ2443233.1"/>
    </source>
</evidence>
<comment type="caution">
    <text evidence="2">The sequence shown here is derived from an EMBL/GenBank/DDBJ whole genome shotgun (WGS) entry which is preliminary data.</text>
</comment>
<evidence type="ECO:0000256" key="1">
    <source>
        <dbReference type="SAM" id="MobiDB-lite"/>
    </source>
</evidence>
<evidence type="ECO:0000313" key="3">
    <source>
        <dbReference type="Proteomes" id="UP001464378"/>
    </source>
</evidence>
<sequence>MAECRCRARQGGQGRSAARPVSSWEDLEKMPMNRYINPNTVFVRPQGSCRDGEAERALLEQLVEQSVRQNQSLVDLLGAVNALTAALLAKL</sequence>
<reference evidence="2 3" key="1">
    <citation type="submission" date="2024-03" db="EMBL/GenBank/DDBJ databases">
        <title>Human intestinal bacterial collection.</title>
        <authorList>
            <person name="Pauvert C."/>
            <person name="Hitch T.C.A."/>
            <person name="Clavel T."/>
        </authorList>
    </citation>
    <scope>NUCLEOTIDE SEQUENCE [LARGE SCALE GENOMIC DNA]</scope>
    <source>
        <strain evidence="2 3">CLA-AP-H29</strain>
    </source>
</reference>
<dbReference type="Proteomes" id="UP001464378">
    <property type="component" value="Unassembled WGS sequence"/>
</dbReference>
<gene>
    <name evidence="2" type="ORF">WMO64_07100</name>
</gene>
<keyword evidence="3" id="KW-1185">Reference proteome</keyword>
<name>A0ABV1EB41_9FIRM</name>